<dbReference type="PROSITE" id="PS00409">
    <property type="entry name" value="PROKAR_NTER_METHYL"/>
    <property type="match status" value="1"/>
</dbReference>
<accession>A0A0G1TXA6</accession>
<proteinExistence type="predicted"/>
<evidence type="ECO:0000256" key="1">
    <source>
        <dbReference type="ARBA" id="ARBA00004167"/>
    </source>
</evidence>
<dbReference type="Gene3D" id="3.30.700.10">
    <property type="entry name" value="Glycoprotein, Type 4 Pilin"/>
    <property type="match status" value="1"/>
</dbReference>
<comment type="subcellular location">
    <subcellularLocation>
        <location evidence="1">Membrane</location>
        <topology evidence="1">Single-pass membrane protein</topology>
    </subcellularLocation>
</comment>
<dbReference type="SUPFAM" id="SSF54523">
    <property type="entry name" value="Pili subunits"/>
    <property type="match status" value="1"/>
</dbReference>
<dbReference type="InterPro" id="IPR045584">
    <property type="entry name" value="Pilin-like"/>
</dbReference>
<evidence type="ECO:0000256" key="3">
    <source>
        <dbReference type="ARBA" id="ARBA00022692"/>
    </source>
</evidence>
<evidence type="ECO:0000313" key="8">
    <source>
        <dbReference type="EMBL" id="KKU86461.1"/>
    </source>
</evidence>
<evidence type="ECO:0000256" key="2">
    <source>
        <dbReference type="ARBA" id="ARBA00022481"/>
    </source>
</evidence>
<comment type="caution">
    <text evidence="8">The sequence shown here is derived from an EMBL/GenBank/DDBJ whole genome shotgun (WGS) entry which is preliminary data.</text>
</comment>
<name>A0A0G1TXA6_9BACT</name>
<dbReference type="GO" id="GO:0015628">
    <property type="term" value="P:protein secretion by the type II secretion system"/>
    <property type="evidence" value="ECO:0007669"/>
    <property type="project" value="InterPro"/>
</dbReference>
<organism evidence="8 9">
    <name type="scientific">Candidatus Gottesmanbacteria bacterium GW2011_GWA2_47_9</name>
    <dbReference type="NCBI Taxonomy" id="1618445"/>
    <lineage>
        <taxon>Bacteria</taxon>
        <taxon>Candidatus Gottesmaniibacteriota</taxon>
    </lineage>
</organism>
<dbReference type="Pfam" id="PF07963">
    <property type="entry name" value="N_methyl"/>
    <property type="match status" value="1"/>
</dbReference>
<dbReference type="GO" id="GO:0016020">
    <property type="term" value="C:membrane"/>
    <property type="evidence" value="ECO:0007669"/>
    <property type="project" value="UniProtKB-SubCell"/>
</dbReference>
<protein>
    <submittedName>
        <fullName evidence="8">Type II secretory pathway pseudopilin PulG-like protein</fullName>
    </submittedName>
</protein>
<evidence type="ECO:0000256" key="6">
    <source>
        <dbReference type="SAM" id="MobiDB-lite"/>
    </source>
</evidence>
<feature type="region of interest" description="Disordered" evidence="6">
    <location>
        <begin position="1"/>
        <end position="30"/>
    </location>
</feature>
<keyword evidence="4 7" id="KW-1133">Transmembrane helix</keyword>
<keyword evidence="2" id="KW-0488">Methylation</keyword>
<dbReference type="PRINTS" id="PR00813">
    <property type="entry name" value="BCTERIALGSPG"/>
</dbReference>
<dbReference type="PANTHER" id="PTHR30093">
    <property type="entry name" value="GENERAL SECRETION PATHWAY PROTEIN G"/>
    <property type="match status" value="1"/>
</dbReference>
<dbReference type="NCBIfam" id="TIGR02532">
    <property type="entry name" value="IV_pilin_GFxxxE"/>
    <property type="match status" value="1"/>
</dbReference>
<keyword evidence="3 7" id="KW-0812">Transmembrane</keyword>
<dbReference type="PANTHER" id="PTHR30093:SF44">
    <property type="entry name" value="TYPE II SECRETION SYSTEM CORE PROTEIN G"/>
    <property type="match status" value="1"/>
</dbReference>
<dbReference type="EMBL" id="LCOY01000056">
    <property type="protein sequence ID" value="KKU86461.1"/>
    <property type="molecule type" value="Genomic_DNA"/>
</dbReference>
<dbReference type="InterPro" id="IPR012902">
    <property type="entry name" value="N_methyl_site"/>
</dbReference>
<dbReference type="AlphaFoldDB" id="A0A0G1TXA6"/>
<dbReference type="InterPro" id="IPR000983">
    <property type="entry name" value="Bac_GSPG_pilin"/>
</dbReference>
<gene>
    <name evidence="8" type="ORF">UY16_C0056G0006</name>
</gene>
<feature type="transmembrane region" description="Helical" evidence="7">
    <location>
        <begin position="46"/>
        <end position="67"/>
    </location>
</feature>
<reference evidence="8 9" key="1">
    <citation type="journal article" date="2015" name="Nature">
        <title>rRNA introns, odd ribosomes, and small enigmatic genomes across a large radiation of phyla.</title>
        <authorList>
            <person name="Brown C.T."/>
            <person name="Hug L.A."/>
            <person name="Thomas B.C."/>
            <person name="Sharon I."/>
            <person name="Castelle C.J."/>
            <person name="Singh A."/>
            <person name="Wilkins M.J."/>
            <person name="Williams K.H."/>
            <person name="Banfield J.F."/>
        </authorList>
    </citation>
    <scope>NUCLEOTIDE SEQUENCE [LARGE SCALE GENOMIC DNA]</scope>
</reference>
<evidence type="ECO:0000313" key="9">
    <source>
        <dbReference type="Proteomes" id="UP000034739"/>
    </source>
</evidence>
<dbReference type="Proteomes" id="UP000034739">
    <property type="component" value="Unassembled WGS sequence"/>
</dbReference>
<dbReference type="GO" id="GO:0015627">
    <property type="term" value="C:type II protein secretion system complex"/>
    <property type="evidence" value="ECO:0007669"/>
    <property type="project" value="InterPro"/>
</dbReference>
<sequence>MGGIPFRSDGHGLGTKDSIERKPSGPWPSRDQRCADHGAGFSLIELLVVISIIAVITAVGMTNFLGARERARDARRKQDLVQLKNALRLYYNDYNAYPASISDTYIGGCGTDGTAQCPGSCTGAEFAAGGADGCATVYMRELPAQYTYERHPNKLTDTDDFLLSVTLENASDEDSTTSQARCGITPATASTYVVCAD</sequence>
<evidence type="ECO:0000256" key="4">
    <source>
        <dbReference type="ARBA" id="ARBA00022989"/>
    </source>
</evidence>
<keyword evidence="5 7" id="KW-0472">Membrane</keyword>
<evidence type="ECO:0000256" key="7">
    <source>
        <dbReference type="SAM" id="Phobius"/>
    </source>
</evidence>
<evidence type="ECO:0000256" key="5">
    <source>
        <dbReference type="ARBA" id="ARBA00023136"/>
    </source>
</evidence>